<dbReference type="AlphaFoldDB" id="A0A0V1FLP2"/>
<sequence>MDEWTGGKSESLNSRKRLVTSMKKYLSENAVKSATEMRRYRLLSVNQHFSRILPSFPDAPAKYWSVEWRRVAGLQLTANLFRSSRNLPN</sequence>
<organism evidence="1 2">
    <name type="scientific">Trichinella pseudospiralis</name>
    <name type="common">Parasitic roundworm</name>
    <dbReference type="NCBI Taxonomy" id="6337"/>
    <lineage>
        <taxon>Eukaryota</taxon>
        <taxon>Metazoa</taxon>
        <taxon>Ecdysozoa</taxon>
        <taxon>Nematoda</taxon>
        <taxon>Enoplea</taxon>
        <taxon>Dorylaimia</taxon>
        <taxon>Trichinellida</taxon>
        <taxon>Trichinellidae</taxon>
        <taxon>Trichinella</taxon>
    </lineage>
</organism>
<gene>
    <name evidence="1" type="ORF">T4D_3162</name>
</gene>
<evidence type="ECO:0000313" key="1">
    <source>
        <dbReference type="EMBL" id="KRY86955.1"/>
    </source>
</evidence>
<keyword evidence="2" id="KW-1185">Reference proteome</keyword>
<accession>A0A0V1FLP2</accession>
<dbReference type="EMBL" id="JYDT01000063">
    <property type="protein sequence ID" value="KRY86955.1"/>
    <property type="molecule type" value="Genomic_DNA"/>
</dbReference>
<dbReference type="OrthoDB" id="10360807at2759"/>
<protein>
    <submittedName>
        <fullName evidence="1">Uncharacterized protein</fullName>
    </submittedName>
</protein>
<evidence type="ECO:0000313" key="2">
    <source>
        <dbReference type="Proteomes" id="UP000054995"/>
    </source>
</evidence>
<reference evidence="1 2" key="1">
    <citation type="submission" date="2015-01" db="EMBL/GenBank/DDBJ databases">
        <title>Evolution of Trichinella species and genotypes.</title>
        <authorList>
            <person name="Korhonen P.K."/>
            <person name="Edoardo P."/>
            <person name="Giuseppe L.R."/>
            <person name="Gasser R.B."/>
        </authorList>
    </citation>
    <scope>NUCLEOTIDE SEQUENCE [LARGE SCALE GENOMIC DNA]</scope>
    <source>
        <strain evidence="1">ISS470</strain>
    </source>
</reference>
<name>A0A0V1FLP2_TRIPS</name>
<comment type="caution">
    <text evidence="1">The sequence shown here is derived from an EMBL/GenBank/DDBJ whole genome shotgun (WGS) entry which is preliminary data.</text>
</comment>
<dbReference type="Proteomes" id="UP000054995">
    <property type="component" value="Unassembled WGS sequence"/>
</dbReference>
<proteinExistence type="predicted"/>